<sequence>MFFRFILVNIFSFIKRFFAFNATIYNTIVFIPLLTVLTIRISKKALFFVFFFSILLLITGNIDAYGKFIMYFLLLLAIPMFKQTSFEGLLNKSFYFFILVSLYGISQKLFGYSSVEINWIQSGLSFADEREFISNDIRPFSTFASMPEFTFFIAIYLYHFSVQKKKLLILFSFMMLYLAGSRGVFISTLVAYFFVFIWGKSNRKYLILSFFTSLLLFLFLVFIFPIFFSSDQASSRMLAYGTFNGRVEFLDKVLSNGSISNLFTGLDLTVLDLENTFDNLYFMLIAHFGIFGAIYFLYFFLKQKINRKNFYFLTIFLGYGFYADMVFSYYLMFLVFFAVYSYSDLINEDNNINKTLDTISN</sequence>
<evidence type="ECO:0000313" key="3">
    <source>
        <dbReference type="Proteomes" id="UP000309488"/>
    </source>
</evidence>
<dbReference type="EMBL" id="SWBR01000001">
    <property type="protein sequence ID" value="TKC13071.1"/>
    <property type="molecule type" value="Genomic_DNA"/>
</dbReference>
<keyword evidence="3" id="KW-1185">Reference proteome</keyword>
<accession>A0A4U1CV31</accession>
<feature type="transmembrane region" description="Helical" evidence="1">
    <location>
        <begin position="140"/>
        <end position="161"/>
    </location>
</feature>
<feature type="transmembrane region" description="Helical" evidence="1">
    <location>
        <begin position="46"/>
        <end position="74"/>
    </location>
</feature>
<name>A0A4U1CV31_9SPHI</name>
<dbReference type="RefSeq" id="WP_136839194.1">
    <property type="nucleotide sequence ID" value="NZ_SWBR01000001.1"/>
</dbReference>
<dbReference type="OrthoDB" id="181540at2"/>
<keyword evidence="1" id="KW-0812">Transmembrane</keyword>
<feature type="transmembrane region" description="Helical" evidence="1">
    <location>
        <begin position="167"/>
        <end position="198"/>
    </location>
</feature>
<protein>
    <recommendedName>
        <fullName evidence="4">O-antigen ligase domain-containing protein</fullName>
    </recommendedName>
</protein>
<feature type="transmembrane region" description="Helical" evidence="1">
    <location>
        <begin position="17"/>
        <end position="39"/>
    </location>
</feature>
<keyword evidence="1" id="KW-0472">Membrane</keyword>
<organism evidence="2 3">
    <name type="scientific">Pedobacter polaris</name>
    <dbReference type="NCBI Taxonomy" id="2571273"/>
    <lineage>
        <taxon>Bacteria</taxon>
        <taxon>Pseudomonadati</taxon>
        <taxon>Bacteroidota</taxon>
        <taxon>Sphingobacteriia</taxon>
        <taxon>Sphingobacteriales</taxon>
        <taxon>Sphingobacteriaceae</taxon>
        <taxon>Pedobacter</taxon>
    </lineage>
</organism>
<comment type="caution">
    <text evidence="2">The sequence shown here is derived from an EMBL/GenBank/DDBJ whole genome shotgun (WGS) entry which is preliminary data.</text>
</comment>
<evidence type="ECO:0000256" key="1">
    <source>
        <dbReference type="SAM" id="Phobius"/>
    </source>
</evidence>
<keyword evidence="1" id="KW-1133">Transmembrane helix</keyword>
<feature type="transmembrane region" description="Helical" evidence="1">
    <location>
        <begin position="280"/>
        <end position="301"/>
    </location>
</feature>
<dbReference type="Proteomes" id="UP000309488">
    <property type="component" value="Unassembled WGS sequence"/>
</dbReference>
<feature type="transmembrane region" description="Helical" evidence="1">
    <location>
        <begin position="205"/>
        <end position="228"/>
    </location>
</feature>
<reference evidence="2 3" key="1">
    <citation type="submission" date="2019-04" db="EMBL/GenBank/DDBJ databases">
        <title>Pedobacter sp. RP-3-22 sp. nov., isolated from Arctic soil.</title>
        <authorList>
            <person name="Dahal R.H."/>
            <person name="Kim D.-U."/>
        </authorList>
    </citation>
    <scope>NUCLEOTIDE SEQUENCE [LARGE SCALE GENOMIC DNA]</scope>
    <source>
        <strain evidence="2 3">RP-3-22</strain>
    </source>
</reference>
<proteinExistence type="predicted"/>
<gene>
    <name evidence="2" type="ORF">FA048_05495</name>
</gene>
<feature type="transmembrane region" description="Helical" evidence="1">
    <location>
        <begin position="310"/>
        <end position="340"/>
    </location>
</feature>
<evidence type="ECO:0008006" key="4">
    <source>
        <dbReference type="Google" id="ProtNLM"/>
    </source>
</evidence>
<dbReference type="AlphaFoldDB" id="A0A4U1CV31"/>
<evidence type="ECO:0000313" key="2">
    <source>
        <dbReference type="EMBL" id="TKC13071.1"/>
    </source>
</evidence>